<evidence type="ECO:0000313" key="10">
    <source>
        <dbReference type="Proteomes" id="UP000050517"/>
    </source>
</evidence>
<comment type="caution">
    <text evidence="9">The sequence shown here is derived from an EMBL/GenBank/DDBJ whole genome shotgun (WGS) entry which is preliminary data.</text>
</comment>
<keyword evidence="10" id="KW-1185">Reference proteome</keyword>
<dbReference type="Pfam" id="PF08335">
    <property type="entry name" value="GlnD_UR_UTase"/>
    <property type="match status" value="2"/>
</dbReference>
<dbReference type="GO" id="GO:0000820">
    <property type="term" value="P:regulation of glutamine family amino acid metabolic process"/>
    <property type="evidence" value="ECO:0007669"/>
    <property type="project" value="TreeGrafter"/>
</dbReference>
<feature type="domain" description="PII-uridylyltransferase/Glutamine-synthetase adenylyltransferase" evidence="8">
    <location>
        <begin position="369"/>
        <end position="515"/>
    </location>
</feature>
<dbReference type="EMBL" id="LKST01000001">
    <property type="protein sequence ID" value="KQB85157.1"/>
    <property type="molecule type" value="Genomic_DNA"/>
</dbReference>
<dbReference type="GO" id="GO:0008882">
    <property type="term" value="F:[glutamate-ammonia-ligase] adenylyltransferase activity"/>
    <property type="evidence" value="ECO:0007669"/>
    <property type="project" value="UniProtKB-EC"/>
</dbReference>
<dbReference type="PATRIC" id="fig|1544416.3.peg.299"/>
<dbReference type="OrthoDB" id="9759366at2"/>
<dbReference type="Gene3D" id="1.20.120.330">
    <property type="entry name" value="Nucleotidyltransferases domain 2"/>
    <property type="match status" value="2"/>
</dbReference>
<evidence type="ECO:0000256" key="4">
    <source>
        <dbReference type="ARBA" id="ARBA00022840"/>
    </source>
</evidence>
<evidence type="ECO:0000256" key="6">
    <source>
        <dbReference type="ARBA" id="ARBA00023268"/>
    </source>
</evidence>
<evidence type="ECO:0000256" key="5">
    <source>
        <dbReference type="ARBA" id="ARBA00022842"/>
    </source>
</evidence>
<gene>
    <name evidence="9" type="primary">glnE</name>
    <name evidence="9" type="ORF">Cocul_00295</name>
</gene>
<evidence type="ECO:0000256" key="1">
    <source>
        <dbReference type="ARBA" id="ARBA00022679"/>
    </source>
</evidence>
<evidence type="ECO:0000256" key="3">
    <source>
        <dbReference type="ARBA" id="ARBA00022741"/>
    </source>
</evidence>
<dbReference type="PANTHER" id="PTHR30621">
    <property type="entry name" value="GLUTAMINE SYNTHETASE ADENYLYLTRANSFERASE"/>
    <property type="match status" value="1"/>
</dbReference>
<keyword evidence="4" id="KW-0067">ATP-binding</keyword>
<dbReference type="InterPro" id="IPR013546">
    <property type="entry name" value="PII_UdlTrfase/GS_AdlTrfase"/>
</dbReference>
<sequence length="1054" mass="115934">MALSNPRVSIPTPAVLGLKGTRAAEDIGHVGWDNQDSLDVLWALAGSGDPDQALNILVRLVAALEGIGEAEAFHRALRENHAFRIRLMALVGGSVALGDDLVAHPESWKELLGPLPSREEMLRGLLEVLDAVPASYGPASNGEDLEKPDPACSDLSRVGTYRARLADAETQRRLKERYRLFLMRIAAHDLAGTYPSTKRQQGLEPILFERVTELLSDLADAALTASLAIAVDNVYGDSPLDARLAVIALGKCGAGELNYISDVDVIFVGSDVTPRLTRLAGECVRIGSRHFFEVDANLRPEGRSGSLVRTVDSHCAYYRRWAETWEFQALLKARVQTGYLPLGEEYREKLAPLVWSASQRDSFVEDVQAMRRRVLDNVPAEMRDRELKLGRGGLRDVEFAVQLLQLVHGRSDESLRVPATVAALRALVEAGAIGREDGQGLIQAYEFLRLLEHRLQLHRLRRTHTLPEEDDRAAMTRLALTSGYGAVEGKSSVDNLRTTLRRVRFLILGLHSKLFYRPLLNSVVNMSVDTLKLSPDAAKLQLAALGYRFPERAFEHLTALASGASGASRKSKIQAMLLPTLMDWLSQTADPDAGLLNYRKLSDAAYERSWFLRLLRDEGVVGQRLMMILGSSPYTAALIISSPDFVKALGDGASGPKILDKAPGTVSSSLVAAAGRHRDPDKAIAVARSLRRAELARLASADLLGMMDVRSVCRGLSMVWNAVLEAALQAEIRSRLTEGKTAEGQGRAPARIAVIGMGRLGGAELGFGSDADVMFVAEPEEGHDEHEALRWASSVCESMRSRLAKPSGDPPLEVDLGLRPEGRSGAVVRSISSYRRYYSSWGEVWETQALLRATVVAGDREVGTEFLHMIDEFRYPKQGISPAVIREVRRMKARIDEERLPRGADRNTHTKLGRGALTDIEWTVQLLTMLHAHEYPALHNTSTLEVLEVLEAEAILPEEQVRILREAWLEATNVRNALVLVRGKRTDQIPGPGPQLAQVAGAAGWDPAHYQMFLEDYLKKTRRARRVVDQVFFLGGGIHAVAGKINQKNDGRYG</sequence>
<dbReference type="InterPro" id="IPR005190">
    <property type="entry name" value="GlnE_rpt_dom"/>
</dbReference>
<dbReference type="AlphaFoldDB" id="A0A0Q0UBB8"/>
<protein>
    <submittedName>
        <fullName evidence="9">Glutamate-ammonia-ligase adenylyltransferase</fullName>
        <ecNumber evidence="9">2.7.7.42</ecNumber>
    </submittedName>
</protein>
<dbReference type="Gene3D" id="3.30.460.10">
    <property type="entry name" value="Beta Polymerase, domain 2"/>
    <property type="match status" value="2"/>
</dbReference>
<dbReference type="SUPFAM" id="SSF81301">
    <property type="entry name" value="Nucleotidyltransferase"/>
    <property type="match status" value="2"/>
</dbReference>
<dbReference type="Pfam" id="PF03710">
    <property type="entry name" value="GlnE"/>
    <property type="match status" value="2"/>
</dbReference>
<dbReference type="GO" id="GO:0005524">
    <property type="term" value="F:ATP binding"/>
    <property type="evidence" value="ECO:0007669"/>
    <property type="project" value="UniProtKB-KW"/>
</dbReference>
<dbReference type="SUPFAM" id="SSF81593">
    <property type="entry name" value="Nucleotidyltransferase substrate binding subunit/domain"/>
    <property type="match status" value="2"/>
</dbReference>
<keyword evidence="1 9" id="KW-0808">Transferase</keyword>
<proteinExistence type="predicted"/>
<dbReference type="Proteomes" id="UP000050517">
    <property type="component" value="Unassembled WGS sequence"/>
</dbReference>
<keyword evidence="6" id="KW-0511">Multifunctional enzyme</keyword>
<dbReference type="InterPro" id="IPR043519">
    <property type="entry name" value="NT_sf"/>
</dbReference>
<dbReference type="GO" id="GO:0016874">
    <property type="term" value="F:ligase activity"/>
    <property type="evidence" value="ECO:0007669"/>
    <property type="project" value="UniProtKB-KW"/>
</dbReference>
<evidence type="ECO:0000313" key="9">
    <source>
        <dbReference type="EMBL" id="KQB85157.1"/>
    </source>
</evidence>
<keyword evidence="3" id="KW-0547">Nucleotide-binding</keyword>
<keyword evidence="2 9" id="KW-0548">Nucleotidyltransferase</keyword>
<evidence type="ECO:0000259" key="8">
    <source>
        <dbReference type="Pfam" id="PF08335"/>
    </source>
</evidence>
<dbReference type="RefSeq" id="WP_055121526.1">
    <property type="nucleotide sequence ID" value="NZ_LKST01000001.1"/>
</dbReference>
<feature type="domain" description="Glutamate-ammonia ligase adenylyltransferase repeated" evidence="7">
    <location>
        <begin position="623"/>
        <end position="868"/>
    </location>
</feature>
<evidence type="ECO:0000256" key="2">
    <source>
        <dbReference type="ARBA" id="ARBA00022695"/>
    </source>
</evidence>
<keyword evidence="5" id="KW-0460">Magnesium</keyword>
<name>A0A0Q0UBB8_9CORY</name>
<dbReference type="NCBIfam" id="NF010707">
    <property type="entry name" value="PRK14109.1"/>
    <property type="match status" value="1"/>
</dbReference>
<organism evidence="9 10">
    <name type="scientific">Corynebacterium oculi</name>
    <dbReference type="NCBI Taxonomy" id="1544416"/>
    <lineage>
        <taxon>Bacteria</taxon>
        <taxon>Bacillati</taxon>
        <taxon>Actinomycetota</taxon>
        <taxon>Actinomycetes</taxon>
        <taxon>Mycobacteriales</taxon>
        <taxon>Corynebacteriaceae</taxon>
        <taxon>Corynebacterium</taxon>
    </lineage>
</organism>
<feature type="domain" description="PII-uridylyltransferase/Glutamine-synthetase adenylyltransferase" evidence="8">
    <location>
        <begin position="889"/>
        <end position="1032"/>
    </location>
</feature>
<dbReference type="STRING" id="1544416.Cocul_00295"/>
<feature type="domain" description="Glutamate-ammonia ligase adenylyltransferase repeated" evidence="7">
    <location>
        <begin position="169"/>
        <end position="338"/>
    </location>
</feature>
<dbReference type="PANTHER" id="PTHR30621:SF0">
    <property type="entry name" value="BIFUNCTIONAL GLUTAMINE SYNTHETASE ADENYLYLTRANSFERASE_ADENYLYL-REMOVING ENZYME"/>
    <property type="match status" value="1"/>
</dbReference>
<accession>A0A0Q0UBB8</accession>
<dbReference type="EC" id="2.7.7.42" evidence="9"/>
<keyword evidence="9" id="KW-0436">Ligase</keyword>
<reference evidence="9 10" key="1">
    <citation type="submission" date="2015-10" db="EMBL/GenBank/DDBJ databases">
        <title>Corynebacteirum lowii and Corynebacterium oculi species nova, derived from human clinical disease and and emended description of Corynebacterium mastiditis.</title>
        <authorList>
            <person name="Bernard K."/>
            <person name="Pacheco A.L."/>
            <person name="Mcdougall C."/>
            <person name="Burtx T."/>
            <person name="Weibe D."/>
            <person name="Tyler S."/>
            <person name="Olson A.B."/>
            <person name="Cnockaert M."/>
            <person name="Eguchi H."/>
            <person name="Kuwahara T."/>
            <person name="Nakayama-Imaohji H."/>
            <person name="Boudewijins M."/>
            <person name="Van Hoecke F."/>
            <person name="Bernier A.-M."/>
            <person name="Vandamme P."/>
        </authorList>
    </citation>
    <scope>NUCLEOTIDE SEQUENCE [LARGE SCALE GENOMIC DNA]</scope>
    <source>
        <strain evidence="9 10">NML 130210</strain>
    </source>
</reference>
<dbReference type="CDD" id="cd05401">
    <property type="entry name" value="NT_GlnE_GlnD_like"/>
    <property type="match status" value="2"/>
</dbReference>
<dbReference type="GO" id="GO:0005829">
    <property type="term" value="C:cytosol"/>
    <property type="evidence" value="ECO:0007669"/>
    <property type="project" value="TreeGrafter"/>
</dbReference>
<dbReference type="InterPro" id="IPR023057">
    <property type="entry name" value="GlnE"/>
</dbReference>
<evidence type="ECO:0000259" key="7">
    <source>
        <dbReference type="Pfam" id="PF03710"/>
    </source>
</evidence>